<proteinExistence type="predicted"/>
<dbReference type="EMBL" id="JX679499">
    <property type="protein sequence ID" value="AFV52125.1"/>
    <property type="molecule type" value="Genomic_DNA"/>
</dbReference>
<evidence type="ECO:0000313" key="3">
    <source>
        <dbReference type="EMBL" id="AFV52125.1"/>
    </source>
</evidence>
<accession>K4NYQ7</accession>
<name>K4NYQ7_9PSEU</name>
<evidence type="ECO:0000259" key="2">
    <source>
        <dbReference type="Pfam" id="PF01361"/>
    </source>
</evidence>
<dbReference type="SUPFAM" id="SSF55331">
    <property type="entry name" value="Tautomerase/MIF"/>
    <property type="match status" value="1"/>
</dbReference>
<dbReference type="InterPro" id="IPR004370">
    <property type="entry name" value="4-OT-like_dom"/>
</dbReference>
<keyword evidence="1" id="KW-0413">Isomerase</keyword>
<dbReference type="InterPro" id="IPR014347">
    <property type="entry name" value="Tautomerase/MIF_sf"/>
</dbReference>
<evidence type="ECO:0000256" key="1">
    <source>
        <dbReference type="ARBA" id="ARBA00023235"/>
    </source>
</evidence>
<feature type="domain" description="4-oxalocrotonate tautomerase-like" evidence="2">
    <location>
        <begin position="10"/>
        <end position="60"/>
    </location>
</feature>
<organism evidence="3">
    <name type="scientific">Streptoalloteichus sp. ATCC 53650</name>
    <dbReference type="NCBI Taxonomy" id="756733"/>
    <lineage>
        <taxon>Bacteria</taxon>
        <taxon>Bacillati</taxon>
        <taxon>Actinomycetota</taxon>
        <taxon>Actinomycetes</taxon>
        <taxon>Pseudonocardiales</taxon>
        <taxon>Pseudonocardiaceae</taxon>
        <taxon>Streptoalloteichus</taxon>
    </lineage>
</organism>
<reference evidence="3" key="1">
    <citation type="journal article" date="2013" name="Proc. Natl. Acad. Sci. U.S.A.">
        <title>A new member of the 4-methylideneimidazole-5-one-containing aminomutase family from the enediyne kedarcidin biosynthetic pathway.</title>
        <authorList>
            <person name="Huang S.X."/>
            <person name="Lohman J.R."/>
            <person name="Huang T."/>
            <person name="Shen B."/>
        </authorList>
    </citation>
    <scope>NUCLEOTIDE SEQUENCE</scope>
    <source>
        <strain evidence="3">ATCC 53650</strain>
    </source>
</reference>
<sequence>MPIVTIVQAPRDIAEKRRLVSGITRVFAEVGAVPADKVHIVFQDADGEHYAVTGKLVADR</sequence>
<dbReference type="AlphaFoldDB" id="K4NYQ7"/>
<protein>
    <submittedName>
        <fullName evidence="3">4-oxalocrotonate tatuomerase</fullName>
    </submittedName>
</protein>
<dbReference type="SMR" id="K4NYQ7"/>
<dbReference type="Pfam" id="PF01361">
    <property type="entry name" value="Tautomerase"/>
    <property type="match status" value="1"/>
</dbReference>
<dbReference type="Gene3D" id="3.30.429.10">
    <property type="entry name" value="Macrophage Migration Inhibitory Factor"/>
    <property type="match status" value="1"/>
</dbReference>
<dbReference type="GO" id="GO:0016853">
    <property type="term" value="F:isomerase activity"/>
    <property type="evidence" value="ECO:0007669"/>
    <property type="project" value="UniProtKB-KW"/>
</dbReference>